<dbReference type="CDD" id="cd22744">
    <property type="entry name" value="OTU"/>
    <property type="match status" value="1"/>
</dbReference>
<keyword evidence="3" id="KW-1185">Reference proteome</keyword>
<comment type="caution">
    <text evidence="2">The sequence shown here is derived from an EMBL/GenBank/DDBJ whole genome shotgun (WGS) entry which is preliminary data.</text>
</comment>
<name>A0A1Q9CG46_SYMMI</name>
<sequence>MLWDMSHPVGLPMELVQDIGSFEDSPCCGMRSKVEQPAMPAHNGGSEEVHRAPAELIELYGRRSTRGPWDFCHDGDGGDDGPEIMPDTGGLTAQLMPMITEMIRQASTMSRHANDAKGQPAAGGKGAGTTPVPGQPGRAEPEQEEDSWRTVRHKESEHFEPRSQVQWLARGTEAFDEVTLIYHHRKGKEFLYRFRGTHKFGDKDIVPLQGEVDNGHGSVGEVLPARSRALSQREIPDHCKLAEVEKDGACLYHAIVEGFTWLTRKKETHRDLRARANAHIRRHSSDQYLTEWHGLGPSLDENADRVAAFSKYLDLAEKGSVDTAASVWTQVPEDFAPRPRAKFGLSSSASCVRIGAL</sequence>
<feature type="region of interest" description="Disordered" evidence="1">
    <location>
        <begin position="108"/>
        <end position="161"/>
    </location>
</feature>
<dbReference type="Gene3D" id="3.90.70.80">
    <property type="match status" value="1"/>
</dbReference>
<evidence type="ECO:0000313" key="2">
    <source>
        <dbReference type="EMBL" id="OLP81900.1"/>
    </source>
</evidence>
<dbReference type="AlphaFoldDB" id="A0A1Q9CG46"/>
<feature type="compositionally biased region" description="Basic and acidic residues" evidence="1">
    <location>
        <begin position="146"/>
        <end position="161"/>
    </location>
</feature>
<evidence type="ECO:0000256" key="1">
    <source>
        <dbReference type="SAM" id="MobiDB-lite"/>
    </source>
</evidence>
<proteinExistence type="predicted"/>
<organism evidence="2 3">
    <name type="scientific">Symbiodinium microadriaticum</name>
    <name type="common">Dinoflagellate</name>
    <name type="synonym">Zooxanthella microadriatica</name>
    <dbReference type="NCBI Taxonomy" id="2951"/>
    <lineage>
        <taxon>Eukaryota</taxon>
        <taxon>Sar</taxon>
        <taxon>Alveolata</taxon>
        <taxon>Dinophyceae</taxon>
        <taxon>Suessiales</taxon>
        <taxon>Symbiodiniaceae</taxon>
        <taxon>Symbiodinium</taxon>
    </lineage>
</organism>
<dbReference type="Proteomes" id="UP000186817">
    <property type="component" value="Unassembled WGS sequence"/>
</dbReference>
<gene>
    <name evidence="2" type="ORF">AK812_SmicGene37498</name>
</gene>
<protein>
    <recommendedName>
        <fullName evidence="4">OTU domain-containing protein</fullName>
    </recommendedName>
</protein>
<dbReference type="EMBL" id="LSRX01001240">
    <property type="protein sequence ID" value="OLP81900.1"/>
    <property type="molecule type" value="Genomic_DNA"/>
</dbReference>
<dbReference type="OrthoDB" id="66620at2759"/>
<reference evidence="2 3" key="1">
    <citation type="submission" date="2016-02" db="EMBL/GenBank/DDBJ databases">
        <title>Genome analysis of coral dinoflagellate symbionts highlights evolutionary adaptations to a symbiotic lifestyle.</title>
        <authorList>
            <person name="Aranda M."/>
            <person name="Li Y."/>
            <person name="Liew Y.J."/>
            <person name="Baumgarten S."/>
            <person name="Simakov O."/>
            <person name="Wilson M."/>
            <person name="Piel J."/>
            <person name="Ashoor H."/>
            <person name="Bougouffa S."/>
            <person name="Bajic V.B."/>
            <person name="Ryu T."/>
            <person name="Ravasi T."/>
            <person name="Bayer T."/>
            <person name="Micklem G."/>
            <person name="Kim H."/>
            <person name="Bhak J."/>
            <person name="Lajeunesse T.C."/>
            <person name="Voolstra C.R."/>
        </authorList>
    </citation>
    <scope>NUCLEOTIDE SEQUENCE [LARGE SCALE GENOMIC DNA]</scope>
    <source>
        <strain evidence="2 3">CCMP2467</strain>
    </source>
</reference>
<accession>A0A1Q9CG46</accession>
<evidence type="ECO:0008006" key="4">
    <source>
        <dbReference type="Google" id="ProtNLM"/>
    </source>
</evidence>
<evidence type="ECO:0000313" key="3">
    <source>
        <dbReference type="Proteomes" id="UP000186817"/>
    </source>
</evidence>